<keyword evidence="8" id="KW-0812">Transmembrane</keyword>
<dbReference type="OMA" id="PELEYHG"/>
<keyword evidence="8" id="KW-1133">Transmembrane helix</keyword>
<dbReference type="UniPathway" id="UPA00557">
    <property type="reaction ID" value="UER00613"/>
</dbReference>
<dbReference type="CDD" id="cd07990">
    <property type="entry name" value="LPLAT_LCLAT1-like"/>
    <property type="match status" value="1"/>
</dbReference>
<gene>
    <name evidence="11" type="primary">BnaA08g29540D</name>
    <name evidence="10" type="ORF">DARMORV10_A08P02930.1</name>
    <name evidence="11" type="ORF">GSBRNA2T00046648001</name>
</gene>
<keyword evidence="7" id="KW-0012">Acyltransferase</keyword>
<evidence type="ECO:0000256" key="4">
    <source>
        <dbReference type="ARBA" id="ARBA00008655"/>
    </source>
</evidence>
<feature type="domain" description="Phospholipid/glycerol acyltransferase" evidence="9">
    <location>
        <begin position="118"/>
        <end position="240"/>
    </location>
</feature>
<proteinExistence type="inferred from homology"/>
<keyword evidence="8" id="KW-0472">Membrane</keyword>
<accession>A0A078JFJ2</accession>
<dbReference type="Gramene" id="CDY65469">
    <property type="protein sequence ID" value="CDY65469"/>
    <property type="gene ID" value="GSBRNA2T00046648001"/>
</dbReference>
<feature type="transmembrane region" description="Helical" evidence="8">
    <location>
        <begin position="39"/>
        <end position="66"/>
    </location>
</feature>
<dbReference type="PaxDb" id="3708-A0A078JFJ2"/>
<evidence type="ECO:0000256" key="5">
    <source>
        <dbReference type="ARBA" id="ARBA00013211"/>
    </source>
</evidence>
<evidence type="ECO:0000256" key="3">
    <source>
        <dbReference type="ARBA" id="ARBA00005189"/>
    </source>
</evidence>
<feature type="transmembrane region" description="Helical" evidence="8">
    <location>
        <begin position="78"/>
        <end position="98"/>
    </location>
</feature>
<dbReference type="EC" id="2.3.1.51" evidence="5"/>
<evidence type="ECO:0000313" key="10">
    <source>
        <dbReference type="EMBL" id="CAF2215553.1"/>
    </source>
</evidence>
<keyword evidence="6" id="KW-0808">Transferase</keyword>
<dbReference type="EMBL" id="HG994362">
    <property type="protein sequence ID" value="CAF2215553.1"/>
    <property type="molecule type" value="Genomic_DNA"/>
</dbReference>
<evidence type="ECO:0000256" key="2">
    <source>
        <dbReference type="ARBA" id="ARBA00004728"/>
    </source>
</evidence>
<dbReference type="InterPro" id="IPR032098">
    <property type="entry name" value="Acyltransf_C"/>
</dbReference>
<dbReference type="Proteomes" id="UP001295469">
    <property type="component" value="Chromosome A08"/>
</dbReference>
<dbReference type="SMART" id="SM00563">
    <property type="entry name" value="PlsC"/>
    <property type="match status" value="1"/>
</dbReference>
<dbReference type="GO" id="GO:0012505">
    <property type="term" value="C:endomembrane system"/>
    <property type="evidence" value="ECO:0000318"/>
    <property type="project" value="GO_Central"/>
</dbReference>
<dbReference type="GO" id="GO:0003841">
    <property type="term" value="F:1-acylglycerol-3-phosphate O-acyltransferase activity"/>
    <property type="evidence" value="ECO:0000318"/>
    <property type="project" value="GO_Central"/>
</dbReference>
<reference evidence="11" key="2">
    <citation type="submission" date="2014-06" db="EMBL/GenBank/DDBJ databases">
        <authorList>
            <person name="Genoscope - CEA"/>
        </authorList>
    </citation>
    <scope>NUCLEOTIDE SEQUENCE</scope>
</reference>
<reference evidence="10" key="3">
    <citation type="submission" date="2021-01" db="EMBL/GenBank/DDBJ databases">
        <authorList>
            <consortium name="Genoscope - CEA"/>
            <person name="William W."/>
        </authorList>
    </citation>
    <scope>NUCLEOTIDE SEQUENCE</scope>
</reference>
<comment type="catalytic activity">
    <reaction evidence="1">
        <text>a 1-acyl-sn-glycero-3-phosphate + an acyl-CoA = a 1,2-diacyl-sn-glycero-3-phosphate + CoA</text>
        <dbReference type="Rhea" id="RHEA:19709"/>
        <dbReference type="ChEBI" id="CHEBI:57287"/>
        <dbReference type="ChEBI" id="CHEBI:57970"/>
        <dbReference type="ChEBI" id="CHEBI:58342"/>
        <dbReference type="ChEBI" id="CHEBI:58608"/>
        <dbReference type="EC" id="2.3.1.51"/>
    </reaction>
</comment>
<protein>
    <recommendedName>
        <fullName evidence="5">1-acylglycerol-3-phosphate O-acyltransferase</fullName>
        <ecNumber evidence="5">2.3.1.51</ecNumber>
    </recommendedName>
</protein>
<comment type="similarity">
    <text evidence="4">Belongs to the 1-acyl-sn-glycerol-3-phosphate acyltransferase family.</text>
</comment>
<evidence type="ECO:0000313" key="12">
    <source>
        <dbReference type="Proteomes" id="UP000028999"/>
    </source>
</evidence>
<evidence type="ECO:0000256" key="1">
    <source>
        <dbReference type="ARBA" id="ARBA00001141"/>
    </source>
</evidence>
<organism evidence="11 12">
    <name type="scientific">Brassica napus</name>
    <name type="common">Rape</name>
    <dbReference type="NCBI Taxonomy" id="3708"/>
    <lineage>
        <taxon>Eukaryota</taxon>
        <taxon>Viridiplantae</taxon>
        <taxon>Streptophyta</taxon>
        <taxon>Embryophyta</taxon>
        <taxon>Tracheophyta</taxon>
        <taxon>Spermatophyta</taxon>
        <taxon>Magnoliopsida</taxon>
        <taxon>eudicotyledons</taxon>
        <taxon>Gunneridae</taxon>
        <taxon>Pentapetalae</taxon>
        <taxon>rosids</taxon>
        <taxon>malvids</taxon>
        <taxon>Brassicales</taxon>
        <taxon>Brassicaceae</taxon>
        <taxon>Brassiceae</taxon>
        <taxon>Brassica</taxon>
    </lineage>
</organism>
<dbReference type="Pfam" id="PF01553">
    <property type="entry name" value="Acyltransferase"/>
    <property type="match status" value="1"/>
</dbReference>
<evidence type="ECO:0000313" key="11">
    <source>
        <dbReference type="EMBL" id="CDY65469.1"/>
    </source>
</evidence>
<evidence type="ECO:0000259" key="9">
    <source>
        <dbReference type="SMART" id="SM00563"/>
    </source>
</evidence>
<keyword evidence="12" id="KW-1185">Reference proteome</keyword>
<dbReference type="SUPFAM" id="SSF69593">
    <property type="entry name" value="Glycerol-3-phosphate (1)-acyltransferase"/>
    <property type="match status" value="1"/>
</dbReference>
<dbReference type="AlphaFoldDB" id="A0A078JFJ2"/>
<evidence type="ECO:0000256" key="8">
    <source>
        <dbReference type="SAM" id="Phobius"/>
    </source>
</evidence>
<dbReference type="STRING" id="3708.A0A078JFJ2"/>
<dbReference type="PANTHER" id="PTHR10983">
    <property type="entry name" value="1-ACYLGLYCEROL-3-PHOSPHATE ACYLTRANSFERASE-RELATED"/>
    <property type="match status" value="1"/>
</dbReference>
<evidence type="ECO:0000256" key="7">
    <source>
        <dbReference type="ARBA" id="ARBA00023315"/>
    </source>
</evidence>
<dbReference type="EMBL" id="LK034800">
    <property type="protein sequence ID" value="CDY65469.1"/>
    <property type="molecule type" value="Genomic_DNA"/>
</dbReference>
<evidence type="ECO:0000256" key="6">
    <source>
        <dbReference type="ARBA" id="ARBA00022679"/>
    </source>
</evidence>
<reference evidence="11 12" key="1">
    <citation type="journal article" date="2014" name="Science">
        <title>Plant genetics. Early allopolyploid evolution in the post-Neolithic Brassica napus oilseed genome.</title>
        <authorList>
            <person name="Chalhoub B."/>
            <person name="Denoeud F."/>
            <person name="Liu S."/>
            <person name="Parkin I.A."/>
            <person name="Tang H."/>
            <person name="Wang X."/>
            <person name="Chiquet J."/>
            <person name="Belcram H."/>
            <person name="Tong C."/>
            <person name="Samans B."/>
            <person name="Correa M."/>
            <person name="Da Silva C."/>
            <person name="Just J."/>
            <person name="Falentin C."/>
            <person name="Koh C.S."/>
            <person name="Le Clainche I."/>
            <person name="Bernard M."/>
            <person name="Bento P."/>
            <person name="Noel B."/>
            <person name="Labadie K."/>
            <person name="Alberti A."/>
            <person name="Charles M."/>
            <person name="Arnaud D."/>
            <person name="Guo H."/>
            <person name="Daviaud C."/>
            <person name="Alamery S."/>
            <person name="Jabbari K."/>
            <person name="Zhao M."/>
            <person name="Edger P.P."/>
            <person name="Chelaifa H."/>
            <person name="Tack D."/>
            <person name="Lassalle G."/>
            <person name="Mestiri I."/>
            <person name="Schnel N."/>
            <person name="Le Paslier M.C."/>
            <person name="Fan G."/>
            <person name="Renault V."/>
            <person name="Bayer P.E."/>
            <person name="Golicz A.A."/>
            <person name="Manoli S."/>
            <person name="Lee T.H."/>
            <person name="Thi V.H."/>
            <person name="Chalabi S."/>
            <person name="Hu Q."/>
            <person name="Fan C."/>
            <person name="Tollenaere R."/>
            <person name="Lu Y."/>
            <person name="Battail C."/>
            <person name="Shen J."/>
            <person name="Sidebottom C.H."/>
            <person name="Wang X."/>
            <person name="Canaguier A."/>
            <person name="Chauveau A."/>
            <person name="Berard A."/>
            <person name="Deniot G."/>
            <person name="Guan M."/>
            <person name="Liu Z."/>
            <person name="Sun F."/>
            <person name="Lim Y.P."/>
            <person name="Lyons E."/>
            <person name="Town C.D."/>
            <person name="Bancroft I."/>
            <person name="Wang X."/>
            <person name="Meng J."/>
            <person name="Ma J."/>
            <person name="Pires J.C."/>
            <person name="King G.J."/>
            <person name="Brunel D."/>
            <person name="Delourme R."/>
            <person name="Renard M."/>
            <person name="Aury J.M."/>
            <person name="Adams K.L."/>
            <person name="Batley J."/>
            <person name="Snowdon R.J."/>
            <person name="Tost J."/>
            <person name="Edwards D."/>
            <person name="Zhou Y."/>
            <person name="Hua W."/>
            <person name="Sharpe A.G."/>
            <person name="Paterson A.H."/>
            <person name="Guan C."/>
            <person name="Wincker P."/>
        </authorList>
    </citation>
    <scope>NUCLEOTIDE SEQUENCE [LARGE SCALE GENOMIC DNA]</scope>
    <source>
        <strain evidence="12">cv. Darmor-bzh</strain>
    </source>
</reference>
<sequence length="358" mass="40881">MKKNRPCSRPPDVAIAACRFLRPLPELEYHGYELSSPTFVIVPFGLLFLVSGLIINLIQLVLFIFVRPVSRNVYRRTNTSVVELLWLQLIWLVDWWAFMKINLYADAEALELLGKEHALVLSNHRGDIDWLVGWVMAQRSGCLGSTLAIMRKEAKYFPIIGWSMWFSEYIFLEKNWAKDEKILKAGFNQLKDFPTTLWLGLFVEGTRFNQANLEAAKNYASLKGLPTPRSVLIPRTKVDKKQTTPTLLRMFSGQSSEVNLQMRRYKMSQLPETADGIAQWCQNLFVAKDAQLENYFTNDVFSDLDVHQIGRPIKPLIHQATSVILHGPDHLFLCLFLGGCNFNSGTSNPIFLIKGHSS</sequence>
<comment type="pathway">
    <text evidence="3">Lipid metabolism.</text>
</comment>
<comment type="pathway">
    <text evidence="2">Phospholipid metabolism; CDP-diacylglycerol biosynthesis; CDP-diacylglycerol from sn-glycerol 3-phosphate: step 2/3.</text>
</comment>
<dbReference type="Proteomes" id="UP000028999">
    <property type="component" value="Unassembled WGS sequence"/>
</dbReference>
<dbReference type="Pfam" id="PF16076">
    <property type="entry name" value="Acyltransf_C"/>
    <property type="match status" value="1"/>
</dbReference>
<dbReference type="GO" id="GO:0016024">
    <property type="term" value="P:CDP-diacylglycerol biosynthetic process"/>
    <property type="evidence" value="ECO:0007669"/>
    <property type="project" value="UniProtKB-UniPathway"/>
</dbReference>
<name>A0A078JFJ2_BRANA</name>
<dbReference type="PANTHER" id="PTHR10983:SF55">
    <property type="entry name" value="1-ACYL-SN-GLYCEROL-3-PHOSPHATE ACYLTRANSFERASE 3"/>
    <property type="match status" value="1"/>
</dbReference>
<dbReference type="InterPro" id="IPR002123">
    <property type="entry name" value="Plipid/glycerol_acylTrfase"/>
</dbReference>